<evidence type="ECO:0000256" key="5">
    <source>
        <dbReference type="ARBA" id="ARBA00023277"/>
    </source>
</evidence>
<comment type="catalytic activity">
    <reaction evidence="1">
        <text>Hydrolysis of terminal non-reducing alpha-L-arabinofuranoside residues in alpha-L-arabinosides.</text>
        <dbReference type="EC" id="3.2.1.55"/>
    </reaction>
</comment>
<dbReference type="GO" id="GO:0046556">
    <property type="term" value="F:alpha-L-arabinofuranosidase activity"/>
    <property type="evidence" value="ECO:0007669"/>
    <property type="project" value="UniProtKB-EC"/>
</dbReference>
<dbReference type="AlphaFoldDB" id="X0VJP5"/>
<proteinExistence type="inferred from homology"/>
<feature type="non-terminal residue" evidence="8">
    <location>
        <position position="270"/>
    </location>
</feature>
<organism evidence="8">
    <name type="scientific">marine sediment metagenome</name>
    <dbReference type="NCBI Taxonomy" id="412755"/>
    <lineage>
        <taxon>unclassified sequences</taxon>
        <taxon>metagenomes</taxon>
        <taxon>ecological metagenomes</taxon>
    </lineage>
</organism>
<reference evidence="8" key="1">
    <citation type="journal article" date="2014" name="Front. Microbiol.">
        <title>High frequency of phylogenetically diverse reductive dehalogenase-homologous genes in deep subseafloor sedimentary metagenomes.</title>
        <authorList>
            <person name="Kawai M."/>
            <person name="Futagami T."/>
            <person name="Toyoda A."/>
            <person name="Takaki Y."/>
            <person name="Nishi S."/>
            <person name="Hori S."/>
            <person name="Arai W."/>
            <person name="Tsubouchi T."/>
            <person name="Morono Y."/>
            <person name="Uchiyama I."/>
            <person name="Ito T."/>
            <person name="Fujiyama A."/>
            <person name="Inagaki F."/>
            <person name="Takami H."/>
        </authorList>
    </citation>
    <scope>NUCLEOTIDE SEQUENCE</scope>
    <source>
        <strain evidence="8">Expedition CK06-06</strain>
    </source>
</reference>
<dbReference type="SUPFAM" id="SSF51445">
    <property type="entry name" value="(Trans)glycosidases"/>
    <property type="match status" value="1"/>
</dbReference>
<feature type="domain" description="Alpha-L-arabinofuranosidase C-terminal" evidence="7">
    <location>
        <begin position="176"/>
        <end position="268"/>
    </location>
</feature>
<comment type="caution">
    <text evidence="8">The sequence shown here is derived from an EMBL/GenBank/DDBJ whole genome shotgun (WGS) entry which is preliminary data.</text>
</comment>
<evidence type="ECO:0000256" key="2">
    <source>
        <dbReference type="ARBA" id="ARBA00007186"/>
    </source>
</evidence>
<dbReference type="InterPro" id="IPR010720">
    <property type="entry name" value="Alpha-L-AF_C"/>
</dbReference>
<protein>
    <recommendedName>
        <fullName evidence="3">non-reducing end alpha-L-arabinofuranosidase</fullName>
        <ecNumber evidence="3">3.2.1.55</ecNumber>
    </recommendedName>
</protein>
<dbReference type="Gene3D" id="3.20.20.80">
    <property type="entry name" value="Glycosidases"/>
    <property type="match status" value="1"/>
</dbReference>
<dbReference type="GO" id="GO:0046373">
    <property type="term" value="P:L-arabinose metabolic process"/>
    <property type="evidence" value="ECO:0007669"/>
    <property type="project" value="InterPro"/>
</dbReference>
<gene>
    <name evidence="8" type="ORF">S01H1_37304</name>
</gene>
<evidence type="ECO:0000256" key="3">
    <source>
        <dbReference type="ARBA" id="ARBA00012670"/>
    </source>
</evidence>
<feature type="non-terminal residue" evidence="8">
    <location>
        <position position="1"/>
    </location>
</feature>
<dbReference type="SMART" id="SM00813">
    <property type="entry name" value="Alpha-L-AF_C"/>
    <property type="match status" value="1"/>
</dbReference>
<name>X0VJP5_9ZZZZ</name>
<dbReference type="InterPro" id="IPR017853">
    <property type="entry name" value="GH"/>
</dbReference>
<dbReference type="EMBL" id="BARS01023431">
    <property type="protein sequence ID" value="GAG11437.1"/>
    <property type="molecule type" value="Genomic_DNA"/>
</dbReference>
<dbReference type="GO" id="GO:0000272">
    <property type="term" value="P:polysaccharide catabolic process"/>
    <property type="evidence" value="ECO:0007669"/>
    <property type="project" value="TreeGrafter"/>
</dbReference>
<dbReference type="Pfam" id="PF22848">
    <property type="entry name" value="ASD1_dom"/>
    <property type="match status" value="1"/>
</dbReference>
<accession>X0VJP5</accession>
<dbReference type="InterPro" id="IPR055235">
    <property type="entry name" value="ASD1_cat"/>
</dbReference>
<comment type="similarity">
    <text evidence="2">Belongs to the glycosyl hydrolase 51 family.</text>
</comment>
<keyword evidence="4" id="KW-0378">Hydrolase</keyword>
<evidence type="ECO:0000256" key="6">
    <source>
        <dbReference type="ARBA" id="ARBA00023295"/>
    </source>
</evidence>
<keyword evidence="5" id="KW-0119">Carbohydrate metabolism</keyword>
<evidence type="ECO:0000313" key="8">
    <source>
        <dbReference type="EMBL" id="GAG11437.1"/>
    </source>
</evidence>
<evidence type="ECO:0000256" key="4">
    <source>
        <dbReference type="ARBA" id="ARBA00022801"/>
    </source>
</evidence>
<evidence type="ECO:0000259" key="7">
    <source>
        <dbReference type="SMART" id="SM00813"/>
    </source>
</evidence>
<dbReference type="PANTHER" id="PTHR43576">
    <property type="entry name" value="ALPHA-L-ARABINOFURANOSIDASE C-RELATED"/>
    <property type="match status" value="1"/>
</dbReference>
<dbReference type="EC" id="3.2.1.55" evidence="3"/>
<dbReference type="Pfam" id="PF06964">
    <property type="entry name" value="Alpha-L-AF_C"/>
    <property type="match status" value="1"/>
</dbReference>
<sequence>DEFIVFCRLLDTEPYIAVNSGFGDDHSAAQEVEYVNGPPDTPMGRRRAANGHREPYNVKWWGIGNEMYGKWQLGYMNLKHYTQKHNLFAKAMRKVDPSIKLIAVGSVGAWSEGMLKSCAEYMDHISEHFYCERDKESLTEYVSLARNNIRGKVTGHRDYRKRLKSLEGRDIRIAIDEWNYWYGPRHYFLKDALGIAAGLHEMIRNSDIVFMANYAQTVNVIGAIKTTKTAAAFDTTGLVLKLYRNHFGAVPVTVTGNTAPLDVVAAWTSD</sequence>
<evidence type="ECO:0000256" key="1">
    <source>
        <dbReference type="ARBA" id="ARBA00001462"/>
    </source>
</evidence>
<dbReference type="PANTHER" id="PTHR43576:SF2">
    <property type="entry name" value="INTRACELLULAR EXO-ALPHA-L-ARABINOFURANOSIDASE 2"/>
    <property type="match status" value="1"/>
</dbReference>
<keyword evidence="6" id="KW-0326">Glycosidase</keyword>